<comment type="caution">
    <text evidence="1">The sequence shown here is derived from an EMBL/GenBank/DDBJ whole genome shotgun (WGS) entry which is preliminary data.</text>
</comment>
<dbReference type="Proteomes" id="UP000230304">
    <property type="component" value="Unassembled WGS sequence"/>
</dbReference>
<evidence type="ECO:0000313" key="2">
    <source>
        <dbReference type="Proteomes" id="UP000230304"/>
    </source>
</evidence>
<accession>A0A2M7D7K4</accession>
<proteinExistence type="predicted"/>
<sequence>MKNSSHKPTWYLYDTPPNQDICSMVQPNKRVLDIGCATGRIAELLKKEKNCFVVGIEVNKEMAEIAKKRCNKVIIENAETVKKIDFPKGYFDIIIFADVLEHCSNPGEILTNLRGYLSDEGYILISVPNVANWEIRLKLLMGKFDYKGGTILDTGHLKFFTLSSITRLIEQSEYRVVGVKTRNARLSRLGKTWKTFFSWGFVLKAIKTKKIIAK</sequence>
<dbReference type="InterPro" id="IPR029063">
    <property type="entry name" value="SAM-dependent_MTases_sf"/>
</dbReference>
<evidence type="ECO:0000313" key="1">
    <source>
        <dbReference type="EMBL" id="PIV42288.1"/>
    </source>
</evidence>
<dbReference type="AlphaFoldDB" id="A0A2M7D7K4"/>
<keyword evidence="1" id="KW-0489">Methyltransferase</keyword>
<dbReference type="SUPFAM" id="SSF53335">
    <property type="entry name" value="S-adenosyl-L-methionine-dependent methyltransferases"/>
    <property type="match status" value="1"/>
</dbReference>
<organism evidence="1 2">
    <name type="scientific">Candidatus Nealsonbacteria bacterium CG02_land_8_20_14_3_00_40_11</name>
    <dbReference type="NCBI Taxonomy" id="1974700"/>
    <lineage>
        <taxon>Bacteria</taxon>
        <taxon>Candidatus Nealsoniibacteriota</taxon>
    </lineage>
</organism>
<dbReference type="Gene3D" id="3.40.50.150">
    <property type="entry name" value="Vaccinia Virus protein VP39"/>
    <property type="match status" value="1"/>
</dbReference>
<dbReference type="Pfam" id="PF13489">
    <property type="entry name" value="Methyltransf_23"/>
    <property type="match status" value="1"/>
</dbReference>
<dbReference type="GO" id="GO:0008168">
    <property type="term" value="F:methyltransferase activity"/>
    <property type="evidence" value="ECO:0007669"/>
    <property type="project" value="UniProtKB-KW"/>
</dbReference>
<dbReference type="PANTHER" id="PTHR43861">
    <property type="entry name" value="TRANS-ACONITATE 2-METHYLTRANSFERASE-RELATED"/>
    <property type="match status" value="1"/>
</dbReference>
<reference evidence="2" key="1">
    <citation type="submission" date="2017-09" db="EMBL/GenBank/DDBJ databases">
        <title>Depth-based differentiation of microbial function through sediment-hosted aquifers and enrichment of novel symbionts in the deep terrestrial subsurface.</title>
        <authorList>
            <person name="Probst A.J."/>
            <person name="Ladd B."/>
            <person name="Jarett J.K."/>
            <person name="Geller-Mcgrath D.E."/>
            <person name="Sieber C.M.K."/>
            <person name="Emerson J.B."/>
            <person name="Anantharaman K."/>
            <person name="Thomas B.C."/>
            <person name="Malmstrom R."/>
            <person name="Stieglmeier M."/>
            <person name="Klingl A."/>
            <person name="Woyke T."/>
            <person name="Ryan C.M."/>
            <person name="Banfield J.F."/>
        </authorList>
    </citation>
    <scope>NUCLEOTIDE SEQUENCE [LARGE SCALE GENOMIC DNA]</scope>
</reference>
<keyword evidence="1" id="KW-0808">Transferase</keyword>
<dbReference type="CDD" id="cd02440">
    <property type="entry name" value="AdoMet_MTases"/>
    <property type="match status" value="1"/>
</dbReference>
<dbReference type="GO" id="GO:0032259">
    <property type="term" value="P:methylation"/>
    <property type="evidence" value="ECO:0007669"/>
    <property type="project" value="UniProtKB-KW"/>
</dbReference>
<name>A0A2M7D7K4_9BACT</name>
<dbReference type="EMBL" id="PEUA01000051">
    <property type="protein sequence ID" value="PIV42288.1"/>
    <property type="molecule type" value="Genomic_DNA"/>
</dbReference>
<gene>
    <name evidence="1" type="ORF">COS26_02315</name>
</gene>
<protein>
    <submittedName>
        <fullName evidence="1">Class I SAM-dependent methyltransferase</fullName>
    </submittedName>
</protein>